<evidence type="ECO:0000256" key="4">
    <source>
        <dbReference type="ARBA" id="ARBA00023136"/>
    </source>
</evidence>
<keyword evidence="3 7" id="KW-1133">Transmembrane helix</keyword>
<feature type="transmembrane region" description="Helical" evidence="7">
    <location>
        <begin position="20"/>
        <end position="45"/>
    </location>
</feature>
<comment type="similarity">
    <text evidence="5">Belongs to the SAT4 family.</text>
</comment>
<keyword evidence="4 7" id="KW-0472">Membrane</keyword>
<organism evidence="9 10">
    <name type="scientific">Nothophoma quercina</name>
    <dbReference type="NCBI Taxonomy" id="749835"/>
    <lineage>
        <taxon>Eukaryota</taxon>
        <taxon>Fungi</taxon>
        <taxon>Dikarya</taxon>
        <taxon>Ascomycota</taxon>
        <taxon>Pezizomycotina</taxon>
        <taxon>Dothideomycetes</taxon>
        <taxon>Pleosporomycetidae</taxon>
        <taxon>Pleosporales</taxon>
        <taxon>Pleosporineae</taxon>
        <taxon>Didymellaceae</taxon>
        <taxon>Nothophoma</taxon>
    </lineage>
</organism>
<comment type="subcellular location">
    <subcellularLocation>
        <location evidence="1">Membrane</location>
        <topology evidence="1">Multi-pass membrane protein</topology>
    </subcellularLocation>
</comment>
<feature type="transmembrane region" description="Helical" evidence="7">
    <location>
        <begin position="222"/>
        <end position="242"/>
    </location>
</feature>
<evidence type="ECO:0000256" key="3">
    <source>
        <dbReference type="ARBA" id="ARBA00022989"/>
    </source>
</evidence>
<dbReference type="EMBL" id="JAKIXB020000018">
    <property type="protein sequence ID" value="KAL1600219.1"/>
    <property type="molecule type" value="Genomic_DNA"/>
</dbReference>
<name>A0ABR3R700_9PLEO</name>
<protein>
    <recommendedName>
        <fullName evidence="8">Rhodopsin domain-containing protein</fullName>
    </recommendedName>
</protein>
<dbReference type="Pfam" id="PF20684">
    <property type="entry name" value="Fung_rhodopsin"/>
    <property type="match status" value="1"/>
</dbReference>
<comment type="caution">
    <text evidence="9">The sequence shown here is derived from an EMBL/GenBank/DDBJ whole genome shotgun (WGS) entry which is preliminary data.</text>
</comment>
<feature type="transmembrane region" description="Helical" evidence="7">
    <location>
        <begin position="57"/>
        <end position="81"/>
    </location>
</feature>
<dbReference type="PANTHER" id="PTHR33048:SF15">
    <property type="entry name" value="INTEGRAL MEMBRANE PROTEIN"/>
    <property type="match status" value="1"/>
</dbReference>
<dbReference type="InterPro" id="IPR049326">
    <property type="entry name" value="Rhodopsin_dom_fungi"/>
</dbReference>
<proteinExistence type="inferred from homology"/>
<evidence type="ECO:0000256" key="7">
    <source>
        <dbReference type="SAM" id="Phobius"/>
    </source>
</evidence>
<feature type="transmembrane region" description="Helical" evidence="7">
    <location>
        <begin position="182"/>
        <end position="210"/>
    </location>
</feature>
<evidence type="ECO:0000313" key="10">
    <source>
        <dbReference type="Proteomes" id="UP001521222"/>
    </source>
</evidence>
<sequence>MATPSSDTDPSARLMAPEGLPLAIIVISFIFLGLSLVAVGLRTYIRLKKQTFALDDAFMAIGTIVYIPVVGLATYGCLVGLGRMNEDLNAWQQAEAVKYYLIWILVYVVALATIKSSVCITIRRIASIKKPLRITVWVLLAVTWASFLVTFLGTLLYCQPVRSLWTPALILSGEGECAPVDVFLIIAHTATVSTILTDMALVVVPAIILWNTQMKRQAKIQAFGLLSFASLASVITMVRIPFVNKFESQTNLPFWVAHIVLCSNVETGIGCFASSIPSLRHYFQRERDGSSDPFSKPRVSTGSKLVTTDGNSRRPRRCNSFRNPTDIGFSLATIHHGRAEDTWERLQDGASDRSDAPINPNDWRIYAEKSYTVDVELA</sequence>
<gene>
    <name evidence="9" type="ORF">SLS59_005843</name>
</gene>
<feature type="transmembrane region" description="Helical" evidence="7">
    <location>
        <begin position="254"/>
        <end position="276"/>
    </location>
</feature>
<evidence type="ECO:0000256" key="1">
    <source>
        <dbReference type="ARBA" id="ARBA00004141"/>
    </source>
</evidence>
<feature type="transmembrane region" description="Helical" evidence="7">
    <location>
        <begin position="134"/>
        <end position="157"/>
    </location>
</feature>
<dbReference type="InterPro" id="IPR052337">
    <property type="entry name" value="SAT4-like"/>
</dbReference>
<reference evidence="9 10" key="1">
    <citation type="submission" date="2024-02" db="EMBL/GenBank/DDBJ databases">
        <title>De novo assembly and annotation of 12 fungi associated with fruit tree decline syndrome in Ontario, Canada.</title>
        <authorList>
            <person name="Sulman M."/>
            <person name="Ellouze W."/>
            <person name="Ilyukhin E."/>
        </authorList>
    </citation>
    <scope>NUCLEOTIDE SEQUENCE [LARGE SCALE GENOMIC DNA]</scope>
    <source>
        <strain evidence="9 10">M97-236</strain>
    </source>
</reference>
<evidence type="ECO:0000256" key="5">
    <source>
        <dbReference type="ARBA" id="ARBA00038359"/>
    </source>
</evidence>
<feature type="region of interest" description="Disordered" evidence="6">
    <location>
        <begin position="287"/>
        <end position="319"/>
    </location>
</feature>
<feature type="transmembrane region" description="Helical" evidence="7">
    <location>
        <begin position="101"/>
        <end position="122"/>
    </location>
</feature>
<feature type="compositionally biased region" description="Polar residues" evidence="6">
    <location>
        <begin position="298"/>
        <end position="310"/>
    </location>
</feature>
<dbReference type="Proteomes" id="UP001521222">
    <property type="component" value="Unassembled WGS sequence"/>
</dbReference>
<feature type="domain" description="Rhodopsin" evidence="8">
    <location>
        <begin position="41"/>
        <end position="285"/>
    </location>
</feature>
<evidence type="ECO:0000259" key="8">
    <source>
        <dbReference type="Pfam" id="PF20684"/>
    </source>
</evidence>
<evidence type="ECO:0000256" key="6">
    <source>
        <dbReference type="SAM" id="MobiDB-lite"/>
    </source>
</evidence>
<evidence type="ECO:0000256" key="2">
    <source>
        <dbReference type="ARBA" id="ARBA00022692"/>
    </source>
</evidence>
<keyword evidence="10" id="KW-1185">Reference proteome</keyword>
<accession>A0ABR3R700</accession>
<keyword evidence="2 7" id="KW-0812">Transmembrane</keyword>
<dbReference type="PANTHER" id="PTHR33048">
    <property type="entry name" value="PTH11-LIKE INTEGRAL MEMBRANE PROTEIN (AFU_ORTHOLOGUE AFUA_5G11245)"/>
    <property type="match status" value="1"/>
</dbReference>
<evidence type="ECO:0000313" key="9">
    <source>
        <dbReference type="EMBL" id="KAL1600219.1"/>
    </source>
</evidence>